<organism evidence="3 4">
    <name type="scientific">Dorea longicatena</name>
    <dbReference type="NCBI Taxonomy" id="88431"/>
    <lineage>
        <taxon>Bacteria</taxon>
        <taxon>Bacillati</taxon>
        <taxon>Bacillota</taxon>
        <taxon>Clostridia</taxon>
        <taxon>Lachnospirales</taxon>
        <taxon>Lachnospiraceae</taxon>
        <taxon>Dorea</taxon>
    </lineage>
</organism>
<dbReference type="RefSeq" id="WP_055195404.1">
    <property type="nucleotide sequence ID" value="NZ_CYYM01000018.1"/>
</dbReference>
<dbReference type="InterPro" id="IPR007060">
    <property type="entry name" value="FtsL/DivIC"/>
</dbReference>
<protein>
    <submittedName>
        <fullName evidence="3">Septum formation initiator</fullName>
    </submittedName>
</protein>
<evidence type="ECO:0000313" key="4">
    <source>
        <dbReference type="Proteomes" id="UP000095380"/>
    </source>
</evidence>
<feature type="region of interest" description="Disordered" evidence="2">
    <location>
        <begin position="1"/>
        <end position="20"/>
    </location>
</feature>
<dbReference type="Pfam" id="PF04977">
    <property type="entry name" value="DivIC"/>
    <property type="match status" value="1"/>
</dbReference>
<dbReference type="EMBL" id="CYYM01000018">
    <property type="protein sequence ID" value="CUO54216.1"/>
    <property type="molecule type" value="Genomic_DNA"/>
</dbReference>
<dbReference type="AlphaFoldDB" id="A0A174FZF7"/>
<dbReference type="Proteomes" id="UP000095380">
    <property type="component" value="Unassembled WGS sequence"/>
</dbReference>
<proteinExistence type="predicted"/>
<keyword evidence="1" id="KW-0175">Coiled coil</keyword>
<accession>A0A174FZF7</accession>
<name>A0A174FZF7_9FIRM</name>
<gene>
    <name evidence="3" type="ORF">ERS852408_02394</name>
</gene>
<sequence length="107" mass="12545">MKDVKQRNRRRRQCRRSQDHKRSVLAISAVVLLLTVMVSANSMTLKAKNREYQAQETELKEQIQAEKDRSEEIKELDKYVGTDKYVEDVAKEKLGLVHNNEIIFKAK</sequence>
<reference evidence="3 4" key="1">
    <citation type="submission" date="2015-09" db="EMBL/GenBank/DDBJ databases">
        <authorList>
            <consortium name="Pathogen Informatics"/>
        </authorList>
    </citation>
    <scope>NUCLEOTIDE SEQUENCE [LARGE SCALE GENOMIC DNA]</scope>
    <source>
        <strain evidence="3 4">2789STDY5608851</strain>
    </source>
</reference>
<feature type="coiled-coil region" evidence="1">
    <location>
        <begin position="42"/>
        <end position="76"/>
    </location>
</feature>
<evidence type="ECO:0000256" key="1">
    <source>
        <dbReference type="SAM" id="Coils"/>
    </source>
</evidence>
<evidence type="ECO:0000313" key="3">
    <source>
        <dbReference type="EMBL" id="CUO54216.1"/>
    </source>
</evidence>
<evidence type="ECO:0000256" key="2">
    <source>
        <dbReference type="SAM" id="MobiDB-lite"/>
    </source>
</evidence>